<keyword evidence="3" id="KW-1185">Reference proteome</keyword>
<keyword evidence="1" id="KW-1133">Transmembrane helix</keyword>
<evidence type="ECO:0000313" key="2">
    <source>
        <dbReference type="EMBL" id="PMD16276.1"/>
    </source>
</evidence>
<keyword evidence="1" id="KW-0812">Transmembrane</keyword>
<dbReference type="AlphaFoldDB" id="A0A2J6PQT2"/>
<dbReference type="Proteomes" id="UP000235672">
    <property type="component" value="Unassembled WGS sequence"/>
</dbReference>
<feature type="transmembrane region" description="Helical" evidence="1">
    <location>
        <begin position="25"/>
        <end position="50"/>
    </location>
</feature>
<accession>A0A2J6PQT2</accession>
<keyword evidence="1" id="KW-0472">Membrane</keyword>
<name>A0A2J6PQT2_9HELO</name>
<sequence length="164" mass="17211">MEPCELAAEKQMNTRSVSGSAVGSFASFLLGPFAPIGIAISASSIANAGIKLDMINDEMRSRGVYASRRCRDIFGGAAISAATAGLGHGVSHVANQAITHATHHALTHGQHTFTHQLGHSTEKGVHQAIEMALVKHAEPEATMAITIGRICDVCYKVSMPSTMT</sequence>
<organism evidence="2 3">
    <name type="scientific">Hyaloscypha hepaticicola</name>
    <dbReference type="NCBI Taxonomy" id="2082293"/>
    <lineage>
        <taxon>Eukaryota</taxon>
        <taxon>Fungi</taxon>
        <taxon>Dikarya</taxon>
        <taxon>Ascomycota</taxon>
        <taxon>Pezizomycotina</taxon>
        <taxon>Leotiomycetes</taxon>
        <taxon>Helotiales</taxon>
        <taxon>Hyaloscyphaceae</taxon>
        <taxon>Hyaloscypha</taxon>
    </lineage>
</organism>
<evidence type="ECO:0000256" key="1">
    <source>
        <dbReference type="SAM" id="Phobius"/>
    </source>
</evidence>
<dbReference type="EMBL" id="KZ613507">
    <property type="protein sequence ID" value="PMD16276.1"/>
    <property type="molecule type" value="Genomic_DNA"/>
</dbReference>
<proteinExistence type="predicted"/>
<reference evidence="2 3" key="1">
    <citation type="submission" date="2016-05" db="EMBL/GenBank/DDBJ databases">
        <title>A degradative enzymes factory behind the ericoid mycorrhizal symbiosis.</title>
        <authorList>
            <consortium name="DOE Joint Genome Institute"/>
            <person name="Martino E."/>
            <person name="Morin E."/>
            <person name="Grelet G."/>
            <person name="Kuo A."/>
            <person name="Kohler A."/>
            <person name="Daghino S."/>
            <person name="Barry K."/>
            <person name="Choi C."/>
            <person name="Cichocki N."/>
            <person name="Clum A."/>
            <person name="Copeland A."/>
            <person name="Hainaut M."/>
            <person name="Haridas S."/>
            <person name="Labutti K."/>
            <person name="Lindquist E."/>
            <person name="Lipzen A."/>
            <person name="Khouja H.-R."/>
            <person name="Murat C."/>
            <person name="Ohm R."/>
            <person name="Olson A."/>
            <person name="Spatafora J."/>
            <person name="Veneault-Fourrey C."/>
            <person name="Henrissat B."/>
            <person name="Grigoriev I."/>
            <person name="Martin F."/>
            <person name="Perotto S."/>
        </authorList>
    </citation>
    <scope>NUCLEOTIDE SEQUENCE [LARGE SCALE GENOMIC DNA]</scope>
    <source>
        <strain evidence="2 3">UAMH 7357</strain>
    </source>
</reference>
<protein>
    <submittedName>
        <fullName evidence="2">Uncharacterized protein</fullName>
    </submittedName>
</protein>
<evidence type="ECO:0000313" key="3">
    <source>
        <dbReference type="Proteomes" id="UP000235672"/>
    </source>
</evidence>
<gene>
    <name evidence="2" type="ORF">NA56DRAFT_753361</name>
</gene>